<accession>A0AAE0M6D2</accession>
<reference evidence="2" key="2">
    <citation type="submission" date="2023-06" db="EMBL/GenBank/DDBJ databases">
        <authorList>
            <consortium name="Lawrence Berkeley National Laboratory"/>
            <person name="Haridas S."/>
            <person name="Hensen N."/>
            <person name="Bonometti L."/>
            <person name="Westerberg I."/>
            <person name="Brannstrom I.O."/>
            <person name="Guillou S."/>
            <person name="Cros-Aarteil S."/>
            <person name="Calhoun S."/>
            <person name="Kuo A."/>
            <person name="Mondo S."/>
            <person name="Pangilinan J."/>
            <person name="Riley R."/>
            <person name="Labutti K."/>
            <person name="Andreopoulos B."/>
            <person name="Lipzen A."/>
            <person name="Chen C."/>
            <person name="Yanf M."/>
            <person name="Daum C."/>
            <person name="Ng V."/>
            <person name="Clum A."/>
            <person name="Steindorff A."/>
            <person name="Ohm R."/>
            <person name="Martin F."/>
            <person name="Silar P."/>
            <person name="Natvig D."/>
            <person name="Lalanne C."/>
            <person name="Gautier V."/>
            <person name="Ament-Velasquez S.L."/>
            <person name="Kruys A."/>
            <person name="Hutchinson M.I."/>
            <person name="Powell A.J."/>
            <person name="Barry K."/>
            <person name="Miller A.N."/>
            <person name="Grigoriev I.V."/>
            <person name="Debuchy R."/>
            <person name="Gladieux P."/>
            <person name="Thoren M.H."/>
            <person name="Johannesson H."/>
        </authorList>
    </citation>
    <scope>NUCLEOTIDE SEQUENCE</scope>
    <source>
        <strain evidence="2">SMH4131-1</strain>
    </source>
</reference>
<dbReference type="EMBL" id="JAUEPO010000006">
    <property type="protein sequence ID" value="KAK3320223.1"/>
    <property type="molecule type" value="Genomic_DNA"/>
</dbReference>
<comment type="caution">
    <text evidence="2">The sequence shown here is derived from an EMBL/GenBank/DDBJ whole genome shotgun (WGS) entry which is preliminary data.</text>
</comment>
<dbReference type="SUPFAM" id="SSF52540">
    <property type="entry name" value="P-loop containing nucleoside triphosphate hydrolases"/>
    <property type="match status" value="1"/>
</dbReference>
<reference evidence="2" key="1">
    <citation type="journal article" date="2023" name="Mol. Phylogenet. Evol.">
        <title>Genome-scale phylogeny and comparative genomics of the fungal order Sordariales.</title>
        <authorList>
            <person name="Hensen N."/>
            <person name="Bonometti L."/>
            <person name="Westerberg I."/>
            <person name="Brannstrom I.O."/>
            <person name="Guillou S."/>
            <person name="Cros-Aarteil S."/>
            <person name="Calhoun S."/>
            <person name="Haridas S."/>
            <person name="Kuo A."/>
            <person name="Mondo S."/>
            <person name="Pangilinan J."/>
            <person name="Riley R."/>
            <person name="LaButti K."/>
            <person name="Andreopoulos B."/>
            <person name="Lipzen A."/>
            <person name="Chen C."/>
            <person name="Yan M."/>
            <person name="Daum C."/>
            <person name="Ng V."/>
            <person name="Clum A."/>
            <person name="Steindorff A."/>
            <person name="Ohm R.A."/>
            <person name="Martin F."/>
            <person name="Silar P."/>
            <person name="Natvig D.O."/>
            <person name="Lalanne C."/>
            <person name="Gautier V."/>
            <person name="Ament-Velasquez S.L."/>
            <person name="Kruys A."/>
            <person name="Hutchinson M.I."/>
            <person name="Powell A.J."/>
            <person name="Barry K."/>
            <person name="Miller A.N."/>
            <person name="Grigoriev I.V."/>
            <person name="Debuchy R."/>
            <person name="Gladieux P."/>
            <person name="Hiltunen Thoren M."/>
            <person name="Johannesson H."/>
        </authorList>
    </citation>
    <scope>NUCLEOTIDE SEQUENCE</scope>
    <source>
        <strain evidence="2">SMH4131-1</strain>
    </source>
</reference>
<proteinExistence type="predicted"/>
<keyword evidence="3" id="KW-1185">Reference proteome</keyword>
<dbReference type="PANTHER" id="PTHR47691">
    <property type="entry name" value="REGULATOR-RELATED"/>
    <property type="match status" value="1"/>
</dbReference>
<dbReference type="Gene3D" id="3.40.50.300">
    <property type="entry name" value="P-loop containing nucleotide triphosphate hydrolases"/>
    <property type="match status" value="1"/>
</dbReference>
<dbReference type="InterPro" id="IPR011990">
    <property type="entry name" value="TPR-like_helical_dom_sf"/>
</dbReference>
<dbReference type="Proteomes" id="UP001286456">
    <property type="component" value="Unassembled WGS sequence"/>
</dbReference>
<gene>
    <name evidence="2" type="ORF">B0T19DRAFT_468446</name>
</gene>
<dbReference type="PANTHER" id="PTHR47691:SF3">
    <property type="entry name" value="HTH-TYPE TRANSCRIPTIONAL REGULATOR RV0890C-RELATED"/>
    <property type="match status" value="1"/>
</dbReference>
<organism evidence="2 3">
    <name type="scientific">Cercophora scortea</name>
    <dbReference type="NCBI Taxonomy" id="314031"/>
    <lineage>
        <taxon>Eukaryota</taxon>
        <taxon>Fungi</taxon>
        <taxon>Dikarya</taxon>
        <taxon>Ascomycota</taxon>
        <taxon>Pezizomycotina</taxon>
        <taxon>Sordariomycetes</taxon>
        <taxon>Sordariomycetidae</taxon>
        <taxon>Sordariales</taxon>
        <taxon>Lasiosphaeriaceae</taxon>
        <taxon>Cercophora</taxon>
    </lineage>
</organism>
<dbReference type="InterPro" id="IPR027417">
    <property type="entry name" value="P-loop_NTPase"/>
</dbReference>
<evidence type="ECO:0000313" key="2">
    <source>
        <dbReference type="EMBL" id="KAK3320223.1"/>
    </source>
</evidence>
<dbReference type="AlphaFoldDB" id="A0AAE0M6D2"/>
<protein>
    <recommendedName>
        <fullName evidence="1">DUF7779 domain-containing protein</fullName>
    </recommendedName>
</protein>
<evidence type="ECO:0000259" key="1">
    <source>
        <dbReference type="Pfam" id="PF25000"/>
    </source>
</evidence>
<dbReference type="SUPFAM" id="SSF48452">
    <property type="entry name" value="TPR-like"/>
    <property type="match status" value="1"/>
</dbReference>
<dbReference type="InterPro" id="IPR056681">
    <property type="entry name" value="DUF7779"/>
</dbReference>
<sequence>MAAARTWTQLSPLLEERLSSERSSTIITDVSDFESFQAALHHMCQKYSRRNAARLIHNKLGPHFDHIKSFDKALSTLSQSQPSALLLWGGTQIVLELCCRFSDHLDKTLDQLAKFYREIPIFDEDMELFPGNKLLELCLRDVFEDFVDFCVSTIEFVKTHPFVNIWMSLWVSSSSRKMRSVISRMEIHRKDFEKAATLAFRKEAIHGRKPRSVRQLPWAKSTIVGCRNRHFQGREELLVKLHELFSAPTGTTLRGGAISCLLHGLGGIGKTHAALEYSFRHAADYEYRFWVAAEAQTALLDSFGRIAARVLDEVPSTSRMDPHTIDMVRSWLETTESSWLLIFDNAQDWYEIEPHFPTAMKSRSAILVTSQVRDLGYWTTQSLPVESLTTEDVASLLFKSLDRDTSGLPQVERDAAVEISELLGGLPLAVATIAAYISGSRRPLSEYKELLVSRSPFIWGFSSYSAQQHERRLNAVWDLALEELSVGATSLIYTLAFLNPDAISESVIESGEYRVHQSSPVRALEKDELIDMTRSLCRRALVRMDTDGNKHFFTIHRSLQHALLLKLDQDPNERQRAFERVVVLLRRILPRAPDDQVPDPSQWPQFEITASHVHTLCNAFVQCKPRIPASLEFAQLLYDAAFYTWERDSHASDGIKLLTVAEEVLDELRYDQVGRLRADISCIMGLLLDDIGISKRVQDGQRRRQAYTIRDKIFESDREASRIDPINELLLYNAINDFGFSLLEEDNFTEAEPQFERCLAKYKEWGSESDIPFEYAKYFMNSAFVRMYQGRYEEARDSAQRSVDVCRAASGETLRYWRFRFLQACIALQAGDLPSSLRMHQETLDARIALCGDFSVWTLESLYTVGAMHDWMAGEGSSGHPHLVKAEKLLRLAVDRARGARWPREALGRAQLHLADIYNRRGIRLDEAKRLRDLALAPLAEMVDSRPRPIHLVSCADEMAMYDHLQPTLRAKFTGRKLLPMIQAASGIQSTSS</sequence>
<feature type="domain" description="DUF7779" evidence="1">
    <location>
        <begin position="480"/>
        <end position="570"/>
    </location>
</feature>
<dbReference type="GO" id="GO:0043531">
    <property type="term" value="F:ADP binding"/>
    <property type="evidence" value="ECO:0007669"/>
    <property type="project" value="InterPro"/>
</dbReference>
<name>A0AAE0M6D2_9PEZI</name>
<dbReference type="Gene3D" id="1.25.40.10">
    <property type="entry name" value="Tetratricopeptide repeat domain"/>
    <property type="match status" value="1"/>
</dbReference>
<dbReference type="Pfam" id="PF25000">
    <property type="entry name" value="DUF7779"/>
    <property type="match status" value="1"/>
</dbReference>
<evidence type="ECO:0000313" key="3">
    <source>
        <dbReference type="Proteomes" id="UP001286456"/>
    </source>
</evidence>